<evidence type="ECO:0000256" key="1">
    <source>
        <dbReference type="SAM" id="MobiDB-lite"/>
    </source>
</evidence>
<comment type="caution">
    <text evidence="2">The sequence shown here is derived from an EMBL/GenBank/DDBJ whole genome shotgun (WGS) entry which is preliminary data.</text>
</comment>
<dbReference type="Proteomes" id="UP001254165">
    <property type="component" value="Unassembled WGS sequence"/>
</dbReference>
<gene>
    <name evidence="2" type="ORF">QYE77_00255</name>
</gene>
<proteinExistence type="predicted"/>
<evidence type="ECO:0000313" key="3">
    <source>
        <dbReference type="Proteomes" id="UP001254165"/>
    </source>
</evidence>
<organism evidence="2 3">
    <name type="scientific">Thermanaerothrix solaris</name>
    <dbReference type="NCBI Taxonomy" id="3058434"/>
    <lineage>
        <taxon>Bacteria</taxon>
        <taxon>Bacillati</taxon>
        <taxon>Chloroflexota</taxon>
        <taxon>Anaerolineae</taxon>
        <taxon>Anaerolineales</taxon>
        <taxon>Anaerolineaceae</taxon>
        <taxon>Thermanaerothrix</taxon>
    </lineage>
</organism>
<name>A0ABU3NIR8_9CHLR</name>
<feature type="region of interest" description="Disordered" evidence="1">
    <location>
        <begin position="47"/>
        <end position="74"/>
    </location>
</feature>
<dbReference type="RefSeq" id="WP_315623126.1">
    <property type="nucleotide sequence ID" value="NZ_JAUHMF010000001.1"/>
</dbReference>
<evidence type="ECO:0000313" key="2">
    <source>
        <dbReference type="EMBL" id="MDT8896682.1"/>
    </source>
</evidence>
<keyword evidence="3" id="KW-1185">Reference proteome</keyword>
<reference evidence="2 3" key="1">
    <citation type="submission" date="2023-07" db="EMBL/GenBank/DDBJ databases">
        <title>Novel species of Thermanaerothrix with wide hydrolytic capabilities.</title>
        <authorList>
            <person name="Zayulina K.S."/>
            <person name="Podosokorskaya O.A."/>
            <person name="Elcheninov A.G."/>
        </authorList>
    </citation>
    <scope>NUCLEOTIDE SEQUENCE [LARGE SCALE GENOMIC DNA]</scope>
    <source>
        <strain evidence="2 3">4228-RoL</strain>
    </source>
</reference>
<protein>
    <submittedName>
        <fullName evidence="2">Uncharacterized protein</fullName>
    </submittedName>
</protein>
<sequence length="357" mass="40784">MDTASAALLRTNQRFTRAVGPGVVFTQPGEQIADVVDLRLCSQIIGPRPNEDPFAPRRPEESQAEYESRVRRSNETRAVTRDNFEIIPQIEVIFRLDTRPGLGNSEFGYDPSAVERAILGQVVNANLPLDTPNRLIRWDQLPAQLAAEVWRDLVARLTLDDLFPLTLKKQRVQGLANVVQIINERLTQPEVLDLDITGNQKNGKAPSREYQILVSRGIKVLSVNLFNVKLRPETDRELVNRWNSGWLTYARQEREQIDILRRTLVEEARHQAWNIFIETATCDFGDEILPSLPDSLFASPPSSDYNATLTETMRSTLLRLLRGHLTLLHERPNLKTLTYDEEKQITELITLLEARYL</sequence>
<dbReference type="EMBL" id="JAUHMF010000001">
    <property type="protein sequence ID" value="MDT8896682.1"/>
    <property type="molecule type" value="Genomic_DNA"/>
</dbReference>
<feature type="compositionally biased region" description="Basic and acidic residues" evidence="1">
    <location>
        <begin position="49"/>
        <end position="74"/>
    </location>
</feature>
<accession>A0ABU3NIR8</accession>